<organism evidence="4 5">
    <name type="scientific">Pedococcus ginsenosidimutans</name>
    <dbReference type="NCBI Taxonomy" id="490570"/>
    <lineage>
        <taxon>Bacteria</taxon>
        <taxon>Bacillati</taxon>
        <taxon>Actinomycetota</taxon>
        <taxon>Actinomycetes</taxon>
        <taxon>Micrococcales</taxon>
        <taxon>Intrasporangiaceae</taxon>
        <taxon>Pedococcus</taxon>
    </lineage>
</organism>
<sequence length="957" mass="98814">MNSHARARAFFRLAPFTLVAVAAAAMGVTAVGGSAQASPVLAANLRLMDHTQMASTGPAIHSMVAPAPAGIDPTKPVSDATLARRAGIALERLGRPLTTTGTATTGTASTNPTATDPTPLTTAATAPTGTPHMTNFLTQHVAPSCVGTGTDGKRVQVVYAYETGTANDYLGKEAVLRNEIANIDDVFALSSAETGGGRRVRWVTDASCVPQIVVAEVPAGVISKSANGAGDWSTLKSALAGQGLNRADRKYLVFGDAPAANPGICGLGDRYSDERPANNYNDYYAAQYGAVYQACFAAFPNNQTSAGHELVHTLGAVQGGSPNASQYGHCTDDGDLMCYPDGSSTPVRQICPTTHEPLLDCNHDDYFSTSPVTGTYLANSWNVANSSYLDTVAALDSVPSVSLDGPASGTTGQPLSFTASSTGTPTAYQWQVDSVTVTGATGTSFVFTPGYWQTGNRTVTVRATMADGRTAVATKTVTVTAAAAPTVTLAGPTAVADGADFTTTATPAGTGPFTYTWTYPTPYCTPKSATDAASLTLSCALGDANNLSSALTVDVMQADGQAVTGQQSFTVGKAQPTGQLSADITGPTGVLKVGQTYDFSVVAQNTSDFSVSWNDDGAPTTWIEQGYFVSPTTRITPRQAGSATIEAFVYAKDTGQSTTVRLTLQAAGSSTNATAWSGVTASGTNPVTLTAALRDTVTGRPVAGATTTVQGAAYGSSTYGTSGSVVTDANGVATFKATAATAATYRFTFGGSSALGASTSGTALVKVPTRTALVVKPGYPTTFSGSLANTVTGRALPTGTPVTLKVKWYGTSTWAPVTTLRTDAYGKVAWTWNAYRNGYFQLVYAGSPSTVSSASAAPLVRIPTKATMAVTSGRPDVVSGRLTTGAGASMKYVYVTLQYRTYGTSTWRTVTTQVRTTSTGAMAYKVQPRQRTYYRWVYLGTSTGYLAATSAQGYLTY</sequence>
<feature type="compositionally biased region" description="Low complexity" evidence="1">
    <location>
        <begin position="98"/>
        <end position="130"/>
    </location>
</feature>
<comment type="caution">
    <text evidence="4">The sequence shown here is derived from an EMBL/GenBank/DDBJ whole genome shotgun (WGS) entry which is preliminary data.</text>
</comment>
<dbReference type="InterPro" id="IPR035986">
    <property type="entry name" value="PKD_dom_sf"/>
</dbReference>
<name>A0ABP8Y749_9MICO</name>
<gene>
    <name evidence="4" type="ORF">GCM10025782_20490</name>
</gene>
<feature type="region of interest" description="Disordered" evidence="1">
    <location>
        <begin position="93"/>
        <end position="130"/>
    </location>
</feature>
<dbReference type="Gene3D" id="2.60.40.10">
    <property type="entry name" value="Immunoglobulins"/>
    <property type="match status" value="2"/>
</dbReference>
<dbReference type="CDD" id="cd00146">
    <property type="entry name" value="PKD"/>
    <property type="match status" value="1"/>
</dbReference>
<accession>A0ABP8Y749</accession>
<keyword evidence="5" id="KW-1185">Reference proteome</keyword>
<reference evidence="5" key="1">
    <citation type="journal article" date="2019" name="Int. J. Syst. Evol. Microbiol.">
        <title>The Global Catalogue of Microorganisms (GCM) 10K type strain sequencing project: providing services to taxonomists for standard genome sequencing and annotation.</title>
        <authorList>
            <consortium name="The Broad Institute Genomics Platform"/>
            <consortium name="The Broad Institute Genome Sequencing Center for Infectious Disease"/>
            <person name="Wu L."/>
            <person name="Ma J."/>
        </authorList>
    </citation>
    <scope>NUCLEOTIDE SEQUENCE [LARGE SCALE GENOMIC DNA]</scope>
    <source>
        <strain evidence="5">JCM 18961</strain>
    </source>
</reference>
<dbReference type="RefSeq" id="WP_345503007.1">
    <property type="nucleotide sequence ID" value="NZ_BAABLO010000005.1"/>
</dbReference>
<dbReference type="EMBL" id="BAABLO010000005">
    <property type="protein sequence ID" value="GAA4722433.1"/>
    <property type="molecule type" value="Genomic_DNA"/>
</dbReference>
<evidence type="ECO:0000313" key="5">
    <source>
        <dbReference type="Proteomes" id="UP001500556"/>
    </source>
</evidence>
<dbReference type="InterPro" id="IPR000601">
    <property type="entry name" value="PKD_dom"/>
</dbReference>
<dbReference type="SUPFAM" id="SSF49299">
    <property type="entry name" value="PKD domain"/>
    <property type="match status" value="1"/>
</dbReference>
<feature type="signal peptide" evidence="2">
    <location>
        <begin position="1"/>
        <end position="37"/>
    </location>
</feature>
<feature type="chain" id="PRO_5047398524" description="PKD domain-containing protein" evidence="2">
    <location>
        <begin position="38"/>
        <end position="957"/>
    </location>
</feature>
<dbReference type="InterPro" id="IPR013783">
    <property type="entry name" value="Ig-like_fold"/>
</dbReference>
<evidence type="ECO:0000256" key="1">
    <source>
        <dbReference type="SAM" id="MobiDB-lite"/>
    </source>
</evidence>
<dbReference type="Proteomes" id="UP001500556">
    <property type="component" value="Unassembled WGS sequence"/>
</dbReference>
<keyword evidence="2" id="KW-0732">Signal</keyword>
<protein>
    <recommendedName>
        <fullName evidence="3">PKD domain-containing protein</fullName>
    </recommendedName>
</protein>
<proteinExistence type="predicted"/>
<evidence type="ECO:0000313" key="4">
    <source>
        <dbReference type="EMBL" id="GAA4722433.1"/>
    </source>
</evidence>
<evidence type="ECO:0000259" key="3">
    <source>
        <dbReference type="PROSITE" id="PS50093"/>
    </source>
</evidence>
<evidence type="ECO:0000256" key="2">
    <source>
        <dbReference type="SAM" id="SignalP"/>
    </source>
</evidence>
<feature type="domain" description="PKD" evidence="3">
    <location>
        <begin position="398"/>
        <end position="486"/>
    </location>
</feature>
<dbReference type="PROSITE" id="PS50093">
    <property type="entry name" value="PKD"/>
    <property type="match status" value="1"/>
</dbReference>